<evidence type="ECO:0000256" key="7">
    <source>
        <dbReference type="ARBA" id="ARBA00022741"/>
    </source>
</evidence>
<evidence type="ECO:0000256" key="8">
    <source>
        <dbReference type="ARBA" id="ARBA00022840"/>
    </source>
</evidence>
<dbReference type="InterPro" id="IPR014729">
    <property type="entry name" value="Rossmann-like_a/b/a_fold"/>
</dbReference>
<comment type="catalytic activity">
    <reaction evidence="10 11">
        <text>nicotinate beta-D-ribonucleotide + ATP + H(+) = deamido-NAD(+) + diphosphate</text>
        <dbReference type="Rhea" id="RHEA:22860"/>
        <dbReference type="ChEBI" id="CHEBI:15378"/>
        <dbReference type="ChEBI" id="CHEBI:30616"/>
        <dbReference type="ChEBI" id="CHEBI:33019"/>
        <dbReference type="ChEBI" id="CHEBI:57502"/>
        <dbReference type="ChEBI" id="CHEBI:58437"/>
        <dbReference type="EC" id="2.7.7.18"/>
    </reaction>
</comment>
<dbReference type="PANTHER" id="PTHR39321:SF3">
    <property type="entry name" value="PHOSPHOPANTETHEINE ADENYLYLTRANSFERASE"/>
    <property type="match status" value="1"/>
</dbReference>
<proteinExistence type="inferred from homology"/>
<dbReference type="Proteomes" id="UP000595095">
    <property type="component" value="Chromosome"/>
</dbReference>
<evidence type="ECO:0000313" key="14">
    <source>
        <dbReference type="Proteomes" id="UP000595095"/>
    </source>
</evidence>
<dbReference type="Gene3D" id="3.40.50.620">
    <property type="entry name" value="HUPs"/>
    <property type="match status" value="1"/>
</dbReference>
<keyword evidence="6 11" id="KW-0548">Nucleotidyltransferase</keyword>
<reference evidence="13 14" key="1">
    <citation type="submission" date="2020-11" db="EMBL/GenBank/DDBJ databases">
        <title>Complete genome sequence for Salinimonas sp. strain G2-b.</title>
        <authorList>
            <person name="Park S.-J."/>
        </authorList>
    </citation>
    <scope>NUCLEOTIDE SEQUENCE [LARGE SCALE GENOMIC DNA]</scope>
    <source>
        <strain evidence="13 14">G2-b</strain>
    </source>
</reference>
<keyword evidence="8 11" id="KW-0067">ATP-binding</keyword>
<evidence type="ECO:0000256" key="3">
    <source>
        <dbReference type="ARBA" id="ARBA00009014"/>
    </source>
</evidence>
<keyword evidence="7 11" id="KW-0547">Nucleotide-binding</keyword>
<gene>
    <name evidence="11 13" type="primary">nadD</name>
    <name evidence="13" type="ORF">IT774_08955</name>
</gene>
<dbReference type="NCBIfam" id="TIGR00125">
    <property type="entry name" value="cyt_tran_rel"/>
    <property type="match status" value="1"/>
</dbReference>
<keyword evidence="5 11" id="KW-0808">Transferase</keyword>
<protein>
    <recommendedName>
        <fullName evidence="11">Probable nicotinate-nucleotide adenylyltransferase</fullName>
        <ecNumber evidence="11">2.7.7.18</ecNumber>
    </recommendedName>
    <alternativeName>
        <fullName evidence="11">Deamido-NAD(+) diphosphorylase</fullName>
    </alternativeName>
    <alternativeName>
        <fullName evidence="11">Deamido-NAD(+) pyrophosphorylase</fullName>
    </alternativeName>
    <alternativeName>
        <fullName evidence="11">Nicotinate mononucleotide adenylyltransferase</fullName>
        <shortName evidence="11">NaMN adenylyltransferase</shortName>
    </alternativeName>
</protein>
<evidence type="ECO:0000259" key="12">
    <source>
        <dbReference type="Pfam" id="PF01467"/>
    </source>
</evidence>
<evidence type="ECO:0000256" key="6">
    <source>
        <dbReference type="ARBA" id="ARBA00022695"/>
    </source>
</evidence>
<dbReference type="GO" id="GO:0004515">
    <property type="term" value="F:nicotinate-nucleotide adenylyltransferase activity"/>
    <property type="evidence" value="ECO:0007669"/>
    <property type="project" value="UniProtKB-UniRule"/>
</dbReference>
<keyword evidence="4 11" id="KW-0662">Pyridine nucleotide biosynthesis</keyword>
<sequence length="217" mass="24300">MNSPVCVFGGTFNPPHLGHVRACLQAADEIDVAQVGLMPAKVPPHKQTDGVSEHHRVAMVKHACEASERLYPQLIELELPEPSYSIKTLQALREQHPHAPLIFIIGEDSWRNLTSWHQWQQLSQLCHLLILRRATTEPPLASELVAFADAHGTDDVQRLHTELSGLVYFAQTGLQPISSTQLRKWLGAEASAPESAQVDDWVSQSVLHYIKENRLYV</sequence>
<dbReference type="EC" id="2.7.7.18" evidence="11"/>
<comment type="similarity">
    <text evidence="3 11">Belongs to the NadD family.</text>
</comment>
<dbReference type="HAMAP" id="MF_00244">
    <property type="entry name" value="NaMN_adenylyltr"/>
    <property type="match status" value="1"/>
</dbReference>
<evidence type="ECO:0000256" key="11">
    <source>
        <dbReference type="HAMAP-Rule" id="MF_00244"/>
    </source>
</evidence>
<dbReference type="EMBL" id="CP064795">
    <property type="protein sequence ID" value="QPG04397.1"/>
    <property type="molecule type" value="Genomic_DNA"/>
</dbReference>
<keyword evidence="9 11" id="KW-0520">NAD</keyword>
<dbReference type="AlphaFoldDB" id="A0A7S9DV35"/>
<dbReference type="RefSeq" id="WP_195809493.1">
    <property type="nucleotide sequence ID" value="NZ_CP064795.1"/>
</dbReference>
<dbReference type="NCBIfam" id="TIGR00482">
    <property type="entry name" value="nicotinate (nicotinamide) nucleotide adenylyltransferase"/>
    <property type="match status" value="1"/>
</dbReference>
<organism evidence="13 14">
    <name type="scientific">Salinimonas marina</name>
    <dbReference type="NCBI Taxonomy" id="2785918"/>
    <lineage>
        <taxon>Bacteria</taxon>
        <taxon>Pseudomonadati</taxon>
        <taxon>Pseudomonadota</taxon>
        <taxon>Gammaproteobacteria</taxon>
        <taxon>Alteromonadales</taxon>
        <taxon>Alteromonadaceae</taxon>
        <taxon>Alteromonas/Salinimonas group</taxon>
        <taxon>Salinimonas</taxon>
    </lineage>
</organism>
<keyword evidence="14" id="KW-1185">Reference proteome</keyword>
<feature type="domain" description="Cytidyltransferase-like" evidence="12">
    <location>
        <begin position="7"/>
        <end position="184"/>
    </location>
</feature>
<evidence type="ECO:0000256" key="9">
    <source>
        <dbReference type="ARBA" id="ARBA00023027"/>
    </source>
</evidence>
<comment type="pathway">
    <text evidence="2 11">Cofactor biosynthesis; NAD(+) biosynthesis; deamido-NAD(+) from nicotinate D-ribonucleotide: step 1/1.</text>
</comment>
<accession>A0A7S9DV35</accession>
<dbReference type="CDD" id="cd02165">
    <property type="entry name" value="NMNAT"/>
    <property type="match status" value="1"/>
</dbReference>
<dbReference type="GO" id="GO:0009435">
    <property type="term" value="P:NAD+ biosynthetic process"/>
    <property type="evidence" value="ECO:0007669"/>
    <property type="project" value="UniProtKB-UniRule"/>
</dbReference>
<evidence type="ECO:0000313" key="13">
    <source>
        <dbReference type="EMBL" id="QPG04397.1"/>
    </source>
</evidence>
<evidence type="ECO:0000256" key="2">
    <source>
        <dbReference type="ARBA" id="ARBA00005019"/>
    </source>
</evidence>
<dbReference type="Pfam" id="PF01467">
    <property type="entry name" value="CTP_transf_like"/>
    <property type="match status" value="1"/>
</dbReference>
<comment type="function">
    <text evidence="1 11">Catalyzes the reversible adenylation of nicotinate mononucleotide (NaMN) to nicotinic acid adenine dinucleotide (NaAD).</text>
</comment>
<dbReference type="PANTHER" id="PTHR39321">
    <property type="entry name" value="NICOTINATE-NUCLEOTIDE ADENYLYLTRANSFERASE-RELATED"/>
    <property type="match status" value="1"/>
</dbReference>
<name>A0A7S9DV35_9ALTE</name>
<evidence type="ECO:0000256" key="5">
    <source>
        <dbReference type="ARBA" id="ARBA00022679"/>
    </source>
</evidence>
<dbReference type="SUPFAM" id="SSF52374">
    <property type="entry name" value="Nucleotidylyl transferase"/>
    <property type="match status" value="1"/>
</dbReference>
<dbReference type="InterPro" id="IPR004821">
    <property type="entry name" value="Cyt_trans-like"/>
</dbReference>
<dbReference type="InterPro" id="IPR005248">
    <property type="entry name" value="NadD/NMNAT"/>
</dbReference>
<evidence type="ECO:0000256" key="4">
    <source>
        <dbReference type="ARBA" id="ARBA00022642"/>
    </source>
</evidence>
<evidence type="ECO:0000256" key="1">
    <source>
        <dbReference type="ARBA" id="ARBA00002324"/>
    </source>
</evidence>
<dbReference type="GO" id="GO:0005524">
    <property type="term" value="F:ATP binding"/>
    <property type="evidence" value="ECO:0007669"/>
    <property type="project" value="UniProtKB-KW"/>
</dbReference>
<dbReference type="UniPathway" id="UPA00253">
    <property type="reaction ID" value="UER00332"/>
</dbReference>
<evidence type="ECO:0000256" key="10">
    <source>
        <dbReference type="ARBA" id="ARBA00048721"/>
    </source>
</evidence>
<dbReference type="KEGG" id="smaa:IT774_08955"/>